<dbReference type="PANTHER" id="PTHR13847:SF286">
    <property type="entry name" value="D-AMINO ACID DEHYDROGENASE"/>
    <property type="match status" value="1"/>
</dbReference>
<dbReference type="Gene3D" id="3.30.9.10">
    <property type="entry name" value="D-Amino Acid Oxidase, subunit A, domain 2"/>
    <property type="match status" value="1"/>
</dbReference>
<evidence type="ECO:0000256" key="1">
    <source>
        <dbReference type="ARBA" id="ARBA00001974"/>
    </source>
</evidence>
<sequence length="397" mass="40916">MTERADVVVVGAGIVGLGAAYAAVRRGLSVVVVERGAEPAGASVRNFGHVGVTAQSGDALRYAVAARDLWLGLARDASFGIRAAGAHVVARHADELALLHAAAAAIGADGPLGPGAVRVVDADGIRRLAPVRDADVVGGAVLARDLQVDPRTAAPAIRRHLASLGVEFRLRTQVGAVAAGRVETSRGRIDAGTVVVAVNHDVDQLLPELAEARGVERCALDMLRVRIPLAAPLDAPLLTGWSLVRYRGFAMLPEAAAVRARLHAERPDLARIDLNLMCTQLDDGSVILGDSHARSAAPSPFQAEATAELITAEAARLFGAPVRVVERWQGVYASAPEEFLVAEPLPGVIALAATTGIGMTCGLGLAELELAVRFGAVGADPAPAPAPTPSTPERGLP</sequence>
<dbReference type="GO" id="GO:0016491">
    <property type="term" value="F:oxidoreductase activity"/>
    <property type="evidence" value="ECO:0007669"/>
    <property type="project" value="UniProtKB-KW"/>
</dbReference>
<proteinExistence type="inferred from homology"/>
<dbReference type="AlphaFoldDB" id="A0A251Y805"/>
<dbReference type="InterPro" id="IPR017741">
    <property type="entry name" value="FAD-dependent_OxRdtase_HpnW"/>
</dbReference>
<comment type="caution">
    <text evidence="6">The sequence shown here is derived from an EMBL/GenBank/DDBJ whole genome shotgun (WGS) entry which is preliminary data.</text>
</comment>
<evidence type="ECO:0000256" key="2">
    <source>
        <dbReference type="ARBA" id="ARBA00009410"/>
    </source>
</evidence>
<dbReference type="InterPro" id="IPR036188">
    <property type="entry name" value="FAD/NAD-bd_sf"/>
</dbReference>
<evidence type="ECO:0000256" key="3">
    <source>
        <dbReference type="ARBA" id="ARBA00022630"/>
    </source>
</evidence>
<evidence type="ECO:0000259" key="5">
    <source>
        <dbReference type="Pfam" id="PF01266"/>
    </source>
</evidence>
<dbReference type="SUPFAM" id="SSF51905">
    <property type="entry name" value="FAD/NAD(P)-binding domain"/>
    <property type="match status" value="1"/>
</dbReference>
<dbReference type="RefSeq" id="WP_086521034.1">
    <property type="nucleotide sequence ID" value="NZ_MDJW01000008.1"/>
</dbReference>
<reference evidence="6 7" key="1">
    <citation type="submission" date="2016-08" db="EMBL/GenBank/DDBJ databases">
        <title>Genome sequence of Clavibacter michiganensis spp strain CFBP7494.</title>
        <authorList>
            <person name="Thapa S.P."/>
            <person name="Coaker G."/>
            <person name="Jacques M.-A."/>
        </authorList>
    </citation>
    <scope>NUCLEOTIDE SEQUENCE [LARGE SCALE GENOMIC DNA]</scope>
    <source>
        <strain evidence="6">CFBP7494</strain>
    </source>
</reference>
<keyword evidence="3" id="KW-0285">Flavoprotein</keyword>
<dbReference type="Proteomes" id="UP000194837">
    <property type="component" value="Unassembled WGS sequence"/>
</dbReference>
<evidence type="ECO:0000313" key="7">
    <source>
        <dbReference type="Proteomes" id="UP000194837"/>
    </source>
</evidence>
<dbReference type="PANTHER" id="PTHR13847">
    <property type="entry name" value="SARCOSINE DEHYDROGENASE-RELATED"/>
    <property type="match status" value="1"/>
</dbReference>
<name>A0A251Y805_9MICO</name>
<protein>
    <submittedName>
        <fullName evidence="6">D-amino acid dehydrogenase small subunit</fullName>
    </submittedName>
</protein>
<keyword evidence="4" id="KW-0560">Oxidoreductase</keyword>
<evidence type="ECO:0000256" key="4">
    <source>
        <dbReference type="ARBA" id="ARBA00023002"/>
    </source>
</evidence>
<comment type="cofactor">
    <cofactor evidence="1">
        <name>FAD</name>
        <dbReference type="ChEBI" id="CHEBI:57692"/>
    </cofactor>
</comment>
<evidence type="ECO:0000313" key="6">
    <source>
        <dbReference type="EMBL" id="OUE20407.1"/>
    </source>
</evidence>
<accession>A0A251Y805</accession>
<feature type="domain" description="FAD dependent oxidoreductase" evidence="5">
    <location>
        <begin position="6"/>
        <end position="368"/>
    </location>
</feature>
<dbReference type="GO" id="GO:0005737">
    <property type="term" value="C:cytoplasm"/>
    <property type="evidence" value="ECO:0007669"/>
    <property type="project" value="TreeGrafter"/>
</dbReference>
<dbReference type="NCBIfam" id="TIGR03364">
    <property type="entry name" value="HpnW_proposed"/>
    <property type="match status" value="1"/>
</dbReference>
<dbReference type="InterPro" id="IPR006076">
    <property type="entry name" value="FAD-dep_OxRdtase"/>
</dbReference>
<dbReference type="Pfam" id="PF01266">
    <property type="entry name" value="DAO"/>
    <property type="match status" value="1"/>
</dbReference>
<dbReference type="EMBL" id="MDJW01000008">
    <property type="protein sequence ID" value="OUE20407.1"/>
    <property type="molecule type" value="Genomic_DNA"/>
</dbReference>
<gene>
    <name evidence="6" type="ORF">BFL34_01222</name>
</gene>
<dbReference type="Gene3D" id="3.50.50.60">
    <property type="entry name" value="FAD/NAD(P)-binding domain"/>
    <property type="match status" value="1"/>
</dbReference>
<organism evidence="6 7">
    <name type="scientific">Clavibacter michiganensis</name>
    <dbReference type="NCBI Taxonomy" id="28447"/>
    <lineage>
        <taxon>Bacteria</taxon>
        <taxon>Bacillati</taxon>
        <taxon>Actinomycetota</taxon>
        <taxon>Actinomycetes</taxon>
        <taxon>Micrococcales</taxon>
        <taxon>Microbacteriaceae</taxon>
        <taxon>Clavibacter</taxon>
    </lineage>
</organism>
<comment type="similarity">
    <text evidence="2">Belongs to the DadA oxidoreductase family.</text>
</comment>